<evidence type="ECO:0000256" key="5">
    <source>
        <dbReference type="SAM" id="Phobius"/>
    </source>
</evidence>
<dbReference type="PANTHER" id="PTHR43280">
    <property type="entry name" value="ARAC-FAMILY TRANSCRIPTIONAL REGULATOR"/>
    <property type="match status" value="1"/>
</dbReference>
<organism evidence="7">
    <name type="scientific">Gracilinema caldarium</name>
    <dbReference type="NCBI Taxonomy" id="215591"/>
    <lineage>
        <taxon>Bacteria</taxon>
        <taxon>Pseudomonadati</taxon>
        <taxon>Spirochaetota</taxon>
        <taxon>Spirochaetia</taxon>
        <taxon>Spirochaetales</taxon>
        <taxon>Breznakiellaceae</taxon>
        <taxon>Gracilinema</taxon>
    </lineage>
</organism>
<feature type="transmembrane region" description="Helical" evidence="5">
    <location>
        <begin position="67"/>
        <end position="88"/>
    </location>
</feature>
<dbReference type="InterPro" id="IPR018062">
    <property type="entry name" value="HTH_AraC-typ_CS"/>
</dbReference>
<feature type="transmembrane region" description="Helical" evidence="5">
    <location>
        <begin position="125"/>
        <end position="147"/>
    </location>
</feature>
<feature type="region of interest" description="Disordered" evidence="4">
    <location>
        <begin position="347"/>
        <end position="366"/>
    </location>
</feature>
<dbReference type="PROSITE" id="PS00041">
    <property type="entry name" value="HTH_ARAC_FAMILY_1"/>
    <property type="match status" value="1"/>
</dbReference>
<gene>
    <name evidence="7" type="ORF">ENS59_06605</name>
</gene>
<name>A0A7C3E0U0_9SPIR</name>
<evidence type="ECO:0000256" key="2">
    <source>
        <dbReference type="ARBA" id="ARBA00023125"/>
    </source>
</evidence>
<feature type="transmembrane region" description="Helical" evidence="5">
    <location>
        <begin position="100"/>
        <end position="119"/>
    </location>
</feature>
<dbReference type="InterPro" id="IPR018060">
    <property type="entry name" value="HTH_AraC"/>
</dbReference>
<feature type="transmembrane region" description="Helical" evidence="5">
    <location>
        <begin position="193"/>
        <end position="210"/>
    </location>
</feature>
<dbReference type="EMBL" id="DSVL01000202">
    <property type="protein sequence ID" value="HFH29168.1"/>
    <property type="molecule type" value="Genomic_DNA"/>
</dbReference>
<keyword evidence="5" id="KW-1133">Transmembrane helix</keyword>
<evidence type="ECO:0000256" key="3">
    <source>
        <dbReference type="ARBA" id="ARBA00023163"/>
    </source>
</evidence>
<protein>
    <submittedName>
        <fullName evidence="7">AraC family transcriptional regulator</fullName>
    </submittedName>
</protein>
<evidence type="ECO:0000259" key="6">
    <source>
        <dbReference type="PROSITE" id="PS01124"/>
    </source>
</evidence>
<dbReference type="Pfam" id="PF12833">
    <property type="entry name" value="HTH_18"/>
    <property type="match status" value="1"/>
</dbReference>
<feature type="transmembrane region" description="Helical" evidence="5">
    <location>
        <begin position="6"/>
        <end position="27"/>
    </location>
</feature>
<proteinExistence type="predicted"/>
<dbReference type="PRINTS" id="PR00032">
    <property type="entry name" value="HTHARAC"/>
</dbReference>
<comment type="caution">
    <text evidence="7">The sequence shown here is derived from an EMBL/GenBank/DDBJ whole genome shotgun (WGS) entry which is preliminary data.</text>
</comment>
<feature type="transmembrane region" description="Helical" evidence="5">
    <location>
        <begin position="167"/>
        <end position="187"/>
    </location>
</feature>
<dbReference type="Gene3D" id="1.10.10.60">
    <property type="entry name" value="Homeodomain-like"/>
    <property type="match status" value="2"/>
</dbReference>
<keyword evidence="3" id="KW-0804">Transcription</keyword>
<feature type="transmembrane region" description="Helical" evidence="5">
    <location>
        <begin position="34"/>
        <end position="55"/>
    </location>
</feature>
<keyword evidence="5" id="KW-0472">Membrane</keyword>
<keyword evidence="5" id="KW-0812">Transmembrane</keyword>
<dbReference type="AlphaFoldDB" id="A0A7C3E0U0"/>
<dbReference type="InterPro" id="IPR009057">
    <property type="entry name" value="Homeodomain-like_sf"/>
</dbReference>
<sequence>MDRSSWVFYLVAGNGFVLIAFGVGQLLQRHKRVVNYWSFVFFEYTGIVLLLTSAVHTGIVKDNNLEYFDAPIIAFAGTLFYFYFVRLANKNYRFIWKEQWLFIPPILFAITGAILWFINTSVVDIIVMILSGTSFIWVIFCCTLLMISMIRQYKENCLDQRKRLSFLIVLTCGVVFLSMTFFIPVLARINSGPFILAEALFLLAVYFYLIRYPELLISIERESSPSQHGKSKIAGLDVKKAIDRLGQIMEQQKPYLQDDLSLPDIANMIGLSVHQLSEILNKEMGTNFKTYINGFRIADAKYILKEKPEASILDVAFACGFRSKSAFNRIFRETTGMTPTEYRRKIAEDETTQKAARSPAPDHCTQ</sequence>
<dbReference type="GO" id="GO:0003700">
    <property type="term" value="F:DNA-binding transcription factor activity"/>
    <property type="evidence" value="ECO:0007669"/>
    <property type="project" value="InterPro"/>
</dbReference>
<dbReference type="SMART" id="SM00342">
    <property type="entry name" value="HTH_ARAC"/>
    <property type="match status" value="1"/>
</dbReference>
<evidence type="ECO:0000256" key="4">
    <source>
        <dbReference type="SAM" id="MobiDB-lite"/>
    </source>
</evidence>
<keyword evidence="1" id="KW-0805">Transcription regulation</keyword>
<dbReference type="PROSITE" id="PS01124">
    <property type="entry name" value="HTH_ARAC_FAMILY_2"/>
    <property type="match status" value="1"/>
</dbReference>
<dbReference type="InterPro" id="IPR020449">
    <property type="entry name" value="Tscrpt_reg_AraC-type_HTH"/>
</dbReference>
<keyword evidence="2" id="KW-0238">DNA-binding</keyword>
<reference evidence="7" key="1">
    <citation type="journal article" date="2020" name="mSystems">
        <title>Genome- and Community-Level Interaction Insights into Carbon Utilization and Element Cycling Functions of Hydrothermarchaeota in Hydrothermal Sediment.</title>
        <authorList>
            <person name="Zhou Z."/>
            <person name="Liu Y."/>
            <person name="Xu W."/>
            <person name="Pan J."/>
            <person name="Luo Z.H."/>
            <person name="Li M."/>
        </authorList>
    </citation>
    <scope>NUCLEOTIDE SEQUENCE [LARGE SCALE GENOMIC DNA]</scope>
    <source>
        <strain evidence="7">SpSt-503</strain>
    </source>
</reference>
<evidence type="ECO:0000256" key="1">
    <source>
        <dbReference type="ARBA" id="ARBA00023015"/>
    </source>
</evidence>
<accession>A0A7C3E0U0</accession>
<evidence type="ECO:0000313" key="7">
    <source>
        <dbReference type="EMBL" id="HFH29168.1"/>
    </source>
</evidence>
<dbReference type="GO" id="GO:0043565">
    <property type="term" value="F:sequence-specific DNA binding"/>
    <property type="evidence" value="ECO:0007669"/>
    <property type="project" value="InterPro"/>
</dbReference>
<dbReference type="SUPFAM" id="SSF46689">
    <property type="entry name" value="Homeodomain-like"/>
    <property type="match status" value="1"/>
</dbReference>
<feature type="domain" description="HTH araC/xylS-type" evidence="6">
    <location>
        <begin position="246"/>
        <end position="345"/>
    </location>
</feature>
<dbReference type="PANTHER" id="PTHR43280:SF29">
    <property type="entry name" value="ARAC-FAMILY TRANSCRIPTIONAL REGULATOR"/>
    <property type="match status" value="1"/>
</dbReference>